<proteinExistence type="predicted"/>
<dbReference type="AlphaFoldDB" id="A0A317WUS3"/>
<dbReference type="OrthoDB" id="2520703at2759"/>
<protein>
    <recommendedName>
        <fullName evidence="3">F-box domain-containing protein</fullName>
    </recommendedName>
</protein>
<evidence type="ECO:0000313" key="1">
    <source>
        <dbReference type="EMBL" id="PWY90096.1"/>
    </source>
</evidence>
<keyword evidence="2" id="KW-1185">Reference proteome</keyword>
<dbReference type="EMBL" id="MSFL01000003">
    <property type="protein sequence ID" value="PWY90096.1"/>
    <property type="molecule type" value="Genomic_DNA"/>
</dbReference>
<dbReference type="Proteomes" id="UP000247233">
    <property type="component" value="Unassembled WGS sequence"/>
</dbReference>
<gene>
    <name evidence="1" type="ORF">BO70DRAFT_415588</name>
</gene>
<sequence>MNKLPVELALMVGESLRKQEDVLSLMKTSHRFHSLLEPTLFSHPISIRTFAARHLPLVKSLWLCPHLARRVQSLWIHVGQPQASSVRYAPLLYRGRLNEFIEKVTTTLTTADEYRSRATWTKKLRSLCPEAWLAAMVVPLTNLKYLTFGGGAENPYFLQLMQKAALRRRPFHEDPPFRRLEKVVAVRYDCDDEIESHALAPFFYFPAVRSIAGRQIHESPSVEFDTSLVRHASRPVTRIEALEVNECRGLSHWLHACDKLEYVHVEVSGASDEYVPFNGTEFYNTLLPSKRTLKYLHLEYDTLFQVELNIDHDLALEDNLPFGTMKEFTALEVLCVRHAHLQGFVEEIDDDDEEALINKLPSSLRSLMIYDVVDHYYPELLAGLLSVVENTESFPNLETLILCRRDKDTFMARAVKRACEKRGMQFEVRFL</sequence>
<dbReference type="GeneID" id="37069614"/>
<accession>A0A317WUS3</accession>
<reference evidence="1 2" key="1">
    <citation type="submission" date="2016-12" db="EMBL/GenBank/DDBJ databases">
        <title>The genomes of Aspergillus section Nigri reveals drivers in fungal speciation.</title>
        <authorList>
            <consortium name="DOE Joint Genome Institute"/>
            <person name="Vesth T.C."/>
            <person name="Nybo J."/>
            <person name="Theobald S."/>
            <person name="Brandl J."/>
            <person name="Frisvad J.C."/>
            <person name="Nielsen K.F."/>
            <person name="Lyhne E.K."/>
            <person name="Kogle M.E."/>
            <person name="Kuo A."/>
            <person name="Riley R."/>
            <person name="Clum A."/>
            <person name="Nolan M."/>
            <person name="Lipzen A."/>
            <person name="Salamov A."/>
            <person name="Henrissat B."/>
            <person name="Wiebenga A."/>
            <person name="De Vries R.P."/>
            <person name="Grigoriev I.V."/>
            <person name="Mortensen U.H."/>
            <person name="Andersen M.R."/>
            <person name="Baker S.E."/>
        </authorList>
    </citation>
    <scope>NUCLEOTIDE SEQUENCE [LARGE SCALE GENOMIC DNA]</scope>
    <source>
        <strain evidence="1 2">CBS 117.55</strain>
    </source>
</reference>
<comment type="caution">
    <text evidence="1">The sequence shown here is derived from an EMBL/GenBank/DDBJ whole genome shotgun (WGS) entry which is preliminary data.</text>
</comment>
<dbReference type="RefSeq" id="XP_025402927.1">
    <property type="nucleotide sequence ID" value="XM_025547377.1"/>
</dbReference>
<organism evidence="1 2">
    <name type="scientific">Aspergillus heteromorphus CBS 117.55</name>
    <dbReference type="NCBI Taxonomy" id="1448321"/>
    <lineage>
        <taxon>Eukaryota</taxon>
        <taxon>Fungi</taxon>
        <taxon>Dikarya</taxon>
        <taxon>Ascomycota</taxon>
        <taxon>Pezizomycotina</taxon>
        <taxon>Eurotiomycetes</taxon>
        <taxon>Eurotiomycetidae</taxon>
        <taxon>Eurotiales</taxon>
        <taxon>Aspergillaceae</taxon>
        <taxon>Aspergillus</taxon>
        <taxon>Aspergillus subgen. Circumdati</taxon>
    </lineage>
</organism>
<evidence type="ECO:0008006" key="3">
    <source>
        <dbReference type="Google" id="ProtNLM"/>
    </source>
</evidence>
<name>A0A317WUS3_9EURO</name>
<dbReference type="VEuPathDB" id="FungiDB:BO70DRAFT_415588"/>
<evidence type="ECO:0000313" key="2">
    <source>
        <dbReference type="Proteomes" id="UP000247233"/>
    </source>
</evidence>